<name>A0ABR0PGA3_GOSAR</name>
<evidence type="ECO:0000313" key="2">
    <source>
        <dbReference type="Proteomes" id="UP001358586"/>
    </source>
</evidence>
<evidence type="ECO:0000313" key="1">
    <source>
        <dbReference type="EMBL" id="KAK5820243.1"/>
    </source>
</evidence>
<protein>
    <submittedName>
        <fullName evidence="1">Uncharacterized protein</fullName>
    </submittedName>
</protein>
<comment type="caution">
    <text evidence="1">The sequence shown here is derived from an EMBL/GenBank/DDBJ whole genome shotgun (WGS) entry which is preliminary data.</text>
</comment>
<accession>A0ABR0PGA3</accession>
<dbReference type="Proteomes" id="UP001358586">
    <property type="component" value="Chromosome 7"/>
</dbReference>
<reference evidence="1 2" key="1">
    <citation type="submission" date="2023-03" db="EMBL/GenBank/DDBJ databases">
        <title>WGS of Gossypium arboreum.</title>
        <authorList>
            <person name="Yu D."/>
        </authorList>
    </citation>
    <scope>NUCLEOTIDE SEQUENCE [LARGE SCALE GENOMIC DNA]</scope>
    <source>
        <tissue evidence="1">Leaf</tissue>
    </source>
</reference>
<keyword evidence="2" id="KW-1185">Reference proteome</keyword>
<gene>
    <name evidence="1" type="ORF">PVK06_025289</name>
</gene>
<proteinExistence type="predicted"/>
<organism evidence="1 2">
    <name type="scientific">Gossypium arboreum</name>
    <name type="common">Tree cotton</name>
    <name type="synonym">Gossypium nanking</name>
    <dbReference type="NCBI Taxonomy" id="29729"/>
    <lineage>
        <taxon>Eukaryota</taxon>
        <taxon>Viridiplantae</taxon>
        <taxon>Streptophyta</taxon>
        <taxon>Embryophyta</taxon>
        <taxon>Tracheophyta</taxon>
        <taxon>Spermatophyta</taxon>
        <taxon>Magnoliopsida</taxon>
        <taxon>eudicotyledons</taxon>
        <taxon>Gunneridae</taxon>
        <taxon>Pentapetalae</taxon>
        <taxon>rosids</taxon>
        <taxon>malvids</taxon>
        <taxon>Malvales</taxon>
        <taxon>Malvaceae</taxon>
        <taxon>Malvoideae</taxon>
        <taxon>Gossypium</taxon>
    </lineage>
</organism>
<sequence length="131" mass="15428">MAMMIMKISLSSWHCHMKQTFKDMQSIQSLLDIIPGHMLMPDSKFKELCIGLQFLNQETCVAIIKYYNLKVSVDYKAIVSTLVLYIGECWRHMEGCKWWVRVALMKRSLLWEVRKYEGLHTCTVAQITYDN</sequence>
<dbReference type="EMBL" id="JARKNE010000007">
    <property type="protein sequence ID" value="KAK5820243.1"/>
    <property type="molecule type" value="Genomic_DNA"/>
</dbReference>